<feature type="binding site" evidence="12">
    <location>
        <position position="259"/>
    </location>
    <ligand>
        <name>L-histidine</name>
        <dbReference type="ChEBI" id="CHEBI:57595"/>
    </ligand>
</feature>
<feature type="binding site" evidence="12">
    <location>
        <position position="132"/>
    </location>
    <ligand>
        <name>L-histidine</name>
        <dbReference type="ChEBI" id="CHEBI:57595"/>
    </ligand>
</feature>
<dbReference type="InterPro" id="IPR045864">
    <property type="entry name" value="aa-tRNA-synth_II/BPL/LPL"/>
</dbReference>
<dbReference type="NCBIfam" id="TIGR00442">
    <property type="entry name" value="hisS"/>
    <property type="match status" value="1"/>
</dbReference>
<keyword evidence="5 11" id="KW-0436">Ligase</keyword>
<feature type="domain" description="Aminoacyl-transfer RNA synthetases class-II family profile" evidence="13">
    <location>
        <begin position="23"/>
        <end position="326"/>
    </location>
</feature>
<dbReference type="HAMAP" id="MF_00127">
    <property type="entry name" value="His_tRNA_synth"/>
    <property type="match status" value="1"/>
</dbReference>
<dbReference type="Gene3D" id="3.30.930.10">
    <property type="entry name" value="Bira Bifunctional Protein, Domain 2"/>
    <property type="match status" value="1"/>
</dbReference>
<dbReference type="PROSITE" id="PS50862">
    <property type="entry name" value="AA_TRNA_LIGASE_II"/>
    <property type="match status" value="1"/>
</dbReference>
<keyword evidence="6 11" id="KW-0547">Nucleotide-binding</keyword>
<evidence type="ECO:0000313" key="15">
    <source>
        <dbReference type="Proteomes" id="UP001171751"/>
    </source>
</evidence>
<dbReference type="EC" id="6.1.1.21" evidence="11"/>
<dbReference type="AlphaFoldDB" id="A0AA43RM18"/>
<dbReference type="SUPFAM" id="SSF55681">
    <property type="entry name" value="Class II aaRS and biotin synthetases"/>
    <property type="match status" value="1"/>
</dbReference>
<comment type="similarity">
    <text evidence="2 11">Belongs to the class-II aminoacyl-tRNA synthetase family.</text>
</comment>
<dbReference type="GO" id="GO:0005737">
    <property type="term" value="C:cytoplasm"/>
    <property type="evidence" value="ECO:0007669"/>
    <property type="project" value="UniProtKB-SubCell"/>
</dbReference>
<sequence length="439" mass="50036">MKHQKPKGTADILPSESFKWQYIENVSKEVLDTYGFHEVRTPMFEDYELFQRGVGETSDVVSKEMYDFYDKGDRHIALRPEGTASVVRAYVENKLYGPEHNKPQKLYYIGPMFRYENPQGGRMRQFHQLGVEVFGSASPQTDVEVMLMAVELFEKLGLQNLKLVINSLGDVDSRKLYHQALVDYFQPHADQLSKDSQKRLEKNPLRILDSKEKQDQQFVEGAPEILDYLDEDSKDHLEAVCLLLDDLDIEYTVDPTMVRGLDYYTDTVFEIMSDDKVFGNITTICAGGRYDNLVSDMGGPETPAFGFALGLERVLLTLESLGVELPRPQSLDVYVVGIGGENVRQAAFKIVQQLRQAGLKADKDYLDRKPKAQFKSADRLNARSVMILGEEELEEGSVSIKEMTQGRQDKIALEDLERADFAHRFEDKLNQLTEENGED</sequence>
<evidence type="ECO:0000256" key="10">
    <source>
        <dbReference type="ARBA" id="ARBA00047639"/>
    </source>
</evidence>
<comment type="catalytic activity">
    <reaction evidence="10 11">
        <text>tRNA(His) + L-histidine + ATP = L-histidyl-tRNA(His) + AMP + diphosphate + H(+)</text>
        <dbReference type="Rhea" id="RHEA:17313"/>
        <dbReference type="Rhea" id="RHEA-COMP:9665"/>
        <dbReference type="Rhea" id="RHEA-COMP:9689"/>
        <dbReference type="ChEBI" id="CHEBI:15378"/>
        <dbReference type="ChEBI" id="CHEBI:30616"/>
        <dbReference type="ChEBI" id="CHEBI:33019"/>
        <dbReference type="ChEBI" id="CHEBI:57595"/>
        <dbReference type="ChEBI" id="CHEBI:78442"/>
        <dbReference type="ChEBI" id="CHEBI:78527"/>
        <dbReference type="ChEBI" id="CHEBI:456215"/>
        <dbReference type="EC" id="6.1.1.21"/>
    </reaction>
</comment>
<evidence type="ECO:0000256" key="2">
    <source>
        <dbReference type="ARBA" id="ARBA00008226"/>
    </source>
</evidence>
<dbReference type="InterPro" id="IPR006195">
    <property type="entry name" value="aa-tRNA-synth_II"/>
</dbReference>
<dbReference type="CDD" id="cd00773">
    <property type="entry name" value="HisRS-like_core"/>
    <property type="match status" value="1"/>
</dbReference>
<feature type="binding site" evidence="12">
    <location>
        <position position="114"/>
    </location>
    <ligand>
        <name>L-histidine</name>
        <dbReference type="ChEBI" id="CHEBI:57595"/>
    </ligand>
</feature>
<dbReference type="Pfam" id="PF03129">
    <property type="entry name" value="HGTP_anticodon"/>
    <property type="match status" value="1"/>
</dbReference>
<dbReference type="GO" id="GO:0005524">
    <property type="term" value="F:ATP binding"/>
    <property type="evidence" value="ECO:0007669"/>
    <property type="project" value="UniProtKB-UniRule"/>
</dbReference>
<evidence type="ECO:0000313" key="14">
    <source>
        <dbReference type="EMBL" id="MDO5456778.1"/>
    </source>
</evidence>
<evidence type="ECO:0000256" key="12">
    <source>
        <dbReference type="PIRSR" id="PIRSR001549-1"/>
    </source>
</evidence>
<dbReference type="PIRSF" id="PIRSF001549">
    <property type="entry name" value="His-tRNA_synth"/>
    <property type="match status" value="1"/>
</dbReference>
<dbReference type="EMBL" id="JAUNQW010000001">
    <property type="protein sequence ID" value="MDO5456778.1"/>
    <property type="molecule type" value="Genomic_DNA"/>
</dbReference>
<dbReference type="InterPro" id="IPR036621">
    <property type="entry name" value="Anticodon-bd_dom_sf"/>
</dbReference>
<dbReference type="InterPro" id="IPR015807">
    <property type="entry name" value="His-tRNA-ligase"/>
</dbReference>
<keyword evidence="15" id="KW-1185">Reference proteome</keyword>
<evidence type="ECO:0000256" key="9">
    <source>
        <dbReference type="ARBA" id="ARBA00023146"/>
    </source>
</evidence>
<dbReference type="InterPro" id="IPR004154">
    <property type="entry name" value="Anticodon-bd"/>
</dbReference>
<name>A0AA43RM18_9LACT</name>
<organism evidence="14 15">
    <name type="scientific">Atopococcus tabaci</name>
    <dbReference type="NCBI Taxonomy" id="269774"/>
    <lineage>
        <taxon>Bacteria</taxon>
        <taxon>Bacillati</taxon>
        <taxon>Bacillota</taxon>
        <taxon>Bacilli</taxon>
        <taxon>Lactobacillales</taxon>
        <taxon>Carnobacteriaceae</taxon>
        <taxon>Atopococcus</taxon>
    </lineage>
</organism>
<dbReference type="PANTHER" id="PTHR43707:SF1">
    <property type="entry name" value="HISTIDINE--TRNA LIGASE, MITOCHONDRIAL-RELATED"/>
    <property type="match status" value="1"/>
</dbReference>
<evidence type="ECO:0000256" key="4">
    <source>
        <dbReference type="ARBA" id="ARBA00022490"/>
    </source>
</evidence>
<feature type="binding site" evidence="12">
    <location>
        <position position="128"/>
    </location>
    <ligand>
        <name>L-histidine</name>
        <dbReference type="ChEBI" id="CHEBI:57595"/>
    </ligand>
</feature>
<evidence type="ECO:0000256" key="8">
    <source>
        <dbReference type="ARBA" id="ARBA00022917"/>
    </source>
</evidence>
<dbReference type="Proteomes" id="UP001171751">
    <property type="component" value="Unassembled WGS sequence"/>
</dbReference>
<dbReference type="InterPro" id="IPR041715">
    <property type="entry name" value="HisRS-like_core"/>
</dbReference>
<dbReference type="Pfam" id="PF13393">
    <property type="entry name" value="tRNA-synt_His"/>
    <property type="match status" value="1"/>
</dbReference>
<protein>
    <recommendedName>
        <fullName evidence="11">Histidine--tRNA ligase</fullName>
        <ecNumber evidence="11">6.1.1.21</ecNumber>
    </recommendedName>
    <alternativeName>
        <fullName evidence="11">Histidyl-tRNA synthetase</fullName>
        <shortName evidence="11">HisRS</shortName>
    </alternativeName>
</protein>
<feature type="binding site" evidence="12">
    <location>
        <begin position="81"/>
        <end position="83"/>
    </location>
    <ligand>
        <name>L-histidine</name>
        <dbReference type="ChEBI" id="CHEBI:57595"/>
    </ligand>
</feature>
<dbReference type="Gene3D" id="3.40.50.800">
    <property type="entry name" value="Anticodon-binding domain"/>
    <property type="match status" value="1"/>
</dbReference>
<dbReference type="GO" id="GO:0140096">
    <property type="term" value="F:catalytic activity, acting on a protein"/>
    <property type="evidence" value="ECO:0007669"/>
    <property type="project" value="UniProtKB-ARBA"/>
</dbReference>
<dbReference type="GO" id="GO:0016740">
    <property type="term" value="F:transferase activity"/>
    <property type="evidence" value="ECO:0007669"/>
    <property type="project" value="UniProtKB-ARBA"/>
</dbReference>
<reference evidence="14" key="1">
    <citation type="submission" date="2023-07" db="EMBL/GenBank/DDBJ databases">
        <title>Between Cages and Wild: Unraveling the Impact of Captivity on Animal Microbiomes and Antimicrobial Resistance.</title>
        <authorList>
            <person name="Schmartz G.P."/>
            <person name="Rehner J."/>
            <person name="Schuff M.J."/>
            <person name="Becker S.L."/>
            <person name="Kravczyk M."/>
            <person name="Gurevich A."/>
            <person name="Francke R."/>
            <person name="Mueller R."/>
            <person name="Keller V."/>
            <person name="Keller A."/>
        </authorList>
    </citation>
    <scope>NUCLEOTIDE SEQUENCE</scope>
    <source>
        <strain evidence="14">S39M_St_73</strain>
    </source>
</reference>
<dbReference type="GO" id="GO:0006427">
    <property type="term" value="P:histidyl-tRNA aminoacylation"/>
    <property type="evidence" value="ECO:0007669"/>
    <property type="project" value="UniProtKB-UniRule"/>
</dbReference>
<keyword evidence="4 11" id="KW-0963">Cytoplasm</keyword>
<evidence type="ECO:0000256" key="1">
    <source>
        <dbReference type="ARBA" id="ARBA00004496"/>
    </source>
</evidence>
<dbReference type="SUPFAM" id="SSF52954">
    <property type="entry name" value="Class II aaRS ABD-related"/>
    <property type="match status" value="1"/>
</dbReference>
<dbReference type="PANTHER" id="PTHR43707">
    <property type="entry name" value="HISTIDYL-TRNA SYNTHETASE"/>
    <property type="match status" value="1"/>
</dbReference>
<evidence type="ECO:0000256" key="7">
    <source>
        <dbReference type="ARBA" id="ARBA00022840"/>
    </source>
</evidence>
<evidence type="ECO:0000259" key="13">
    <source>
        <dbReference type="PROSITE" id="PS50862"/>
    </source>
</evidence>
<gene>
    <name evidence="11 14" type="primary">hisS</name>
    <name evidence="14" type="ORF">Q4F26_00395</name>
</gene>
<evidence type="ECO:0000256" key="6">
    <source>
        <dbReference type="ARBA" id="ARBA00022741"/>
    </source>
</evidence>
<evidence type="ECO:0000256" key="11">
    <source>
        <dbReference type="HAMAP-Rule" id="MF_00127"/>
    </source>
</evidence>
<dbReference type="FunFam" id="3.30.930.10:FF:000005">
    <property type="entry name" value="Histidine--tRNA ligase"/>
    <property type="match status" value="1"/>
</dbReference>
<feature type="binding site" evidence="12">
    <location>
        <begin position="263"/>
        <end position="264"/>
    </location>
    <ligand>
        <name>L-histidine</name>
        <dbReference type="ChEBI" id="CHEBI:57595"/>
    </ligand>
</feature>
<comment type="subunit">
    <text evidence="3 11">Homodimer.</text>
</comment>
<dbReference type="GO" id="GO:0004821">
    <property type="term" value="F:histidine-tRNA ligase activity"/>
    <property type="evidence" value="ECO:0007669"/>
    <property type="project" value="UniProtKB-UniRule"/>
</dbReference>
<evidence type="ECO:0000256" key="3">
    <source>
        <dbReference type="ARBA" id="ARBA00011738"/>
    </source>
</evidence>
<keyword evidence="7 11" id="KW-0067">ATP-binding</keyword>
<dbReference type="InterPro" id="IPR004516">
    <property type="entry name" value="HisRS/HisZ"/>
</dbReference>
<evidence type="ECO:0000256" key="5">
    <source>
        <dbReference type="ARBA" id="ARBA00022598"/>
    </source>
</evidence>
<keyword evidence="8 11" id="KW-0648">Protein biosynthesis</keyword>
<proteinExistence type="inferred from homology"/>
<comment type="subcellular location">
    <subcellularLocation>
        <location evidence="1 11">Cytoplasm</location>
    </subcellularLocation>
</comment>
<comment type="caution">
    <text evidence="14">The sequence shown here is derived from an EMBL/GenBank/DDBJ whole genome shotgun (WGS) entry which is preliminary data.</text>
</comment>
<keyword evidence="9 11" id="KW-0030">Aminoacyl-tRNA synthetase</keyword>
<accession>A0AA43RM18</accession>